<dbReference type="Pfam" id="PF00528">
    <property type="entry name" value="BPD_transp_1"/>
    <property type="match status" value="1"/>
</dbReference>
<dbReference type="InterPro" id="IPR035906">
    <property type="entry name" value="MetI-like_sf"/>
</dbReference>
<evidence type="ECO:0000256" key="3">
    <source>
        <dbReference type="ARBA" id="ARBA00022448"/>
    </source>
</evidence>
<dbReference type="PROSITE" id="PS50928">
    <property type="entry name" value="ABC_TM1"/>
    <property type="match status" value="1"/>
</dbReference>
<dbReference type="SUPFAM" id="SSF161098">
    <property type="entry name" value="MetI-like"/>
    <property type="match status" value="1"/>
</dbReference>
<evidence type="ECO:0000256" key="1">
    <source>
        <dbReference type="ARBA" id="ARBA00004651"/>
    </source>
</evidence>
<evidence type="ECO:0000256" key="7">
    <source>
        <dbReference type="ARBA" id="ARBA00023136"/>
    </source>
</evidence>
<dbReference type="GO" id="GO:0005886">
    <property type="term" value="C:plasma membrane"/>
    <property type="evidence" value="ECO:0007669"/>
    <property type="project" value="UniProtKB-SubCell"/>
</dbReference>
<evidence type="ECO:0000256" key="2">
    <source>
        <dbReference type="ARBA" id="ARBA00007069"/>
    </source>
</evidence>
<reference evidence="10 11" key="1">
    <citation type="submission" date="2017-06" db="EMBL/GenBank/DDBJ databases">
        <authorList>
            <person name="Kim H.J."/>
            <person name="Triplett B.A."/>
        </authorList>
    </citation>
    <scope>NUCLEOTIDE SEQUENCE [LARGE SCALE GENOMIC DNA]</scope>
    <source>
        <strain evidence="10 11">B29T1</strain>
    </source>
</reference>
<dbReference type="OrthoDB" id="7915284at2"/>
<protein>
    <submittedName>
        <fullName evidence="10">Putative spermidine/putrescine transport system permease protein</fullName>
    </submittedName>
</protein>
<keyword evidence="4" id="KW-1003">Cell membrane</keyword>
<evidence type="ECO:0000256" key="8">
    <source>
        <dbReference type="RuleBase" id="RU363032"/>
    </source>
</evidence>
<dbReference type="RefSeq" id="WP_088562064.1">
    <property type="nucleotide sequence ID" value="NZ_FYEH01000009.1"/>
</dbReference>
<dbReference type="Gene3D" id="1.10.3720.10">
    <property type="entry name" value="MetI-like"/>
    <property type="match status" value="1"/>
</dbReference>
<keyword evidence="11" id="KW-1185">Reference proteome</keyword>
<keyword evidence="7 8" id="KW-0472">Membrane</keyword>
<dbReference type="InterPro" id="IPR000515">
    <property type="entry name" value="MetI-like"/>
</dbReference>
<feature type="transmembrane region" description="Helical" evidence="8">
    <location>
        <begin position="279"/>
        <end position="300"/>
    </location>
</feature>
<keyword evidence="6 8" id="KW-1133">Transmembrane helix</keyword>
<evidence type="ECO:0000256" key="4">
    <source>
        <dbReference type="ARBA" id="ARBA00022475"/>
    </source>
</evidence>
<name>A0A212RJM4_9PROT</name>
<evidence type="ECO:0000256" key="5">
    <source>
        <dbReference type="ARBA" id="ARBA00022692"/>
    </source>
</evidence>
<dbReference type="GO" id="GO:0055085">
    <property type="term" value="P:transmembrane transport"/>
    <property type="evidence" value="ECO:0007669"/>
    <property type="project" value="InterPro"/>
</dbReference>
<dbReference type="PANTHER" id="PTHR42929">
    <property type="entry name" value="INNER MEMBRANE ABC TRANSPORTER PERMEASE PROTEIN YDCU-RELATED-RELATED"/>
    <property type="match status" value="1"/>
</dbReference>
<gene>
    <name evidence="10" type="ORF">SAMN07250955_109136</name>
</gene>
<feature type="transmembrane region" description="Helical" evidence="8">
    <location>
        <begin position="21"/>
        <end position="46"/>
    </location>
</feature>
<evidence type="ECO:0000313" key="10">
    <source>
        <dbReference type="EMBL" id="SNB72628.1"/>
    </source>
</evidence>
<feature type="domain" description="ABC transmembrane type-1" evidence="9">
    <location>
        <begin position="188"/>
        <end position="394"/>
    </location>
</feature>
<evidence type="ECO:0000313" key="11">
    <source>
        <dbReference type="Proteomes" id="UP000197065"/>
    </source>
</evidence>
<dbReference type="EMBL" id="FYEH01000009">
    <property type="protein sequence ID" value="SNB72628.1"/>
    <property type="molecule type" value="Genomic_DNA"/>
</dbReference>
<feature type="transmembrane region" description="Helical" evidence="8">
    <location>
        <begin position="321"/>
        <end position="346"/>
    </location>
</feature>
<feature type="transmembrane region" description="Helical" evidence="8">
    <location>
        <begin position="375"/>
        <end position="398"/>
    </location>
</feature>
<organism evidence="10 11">
    <name type="scientific">Arboricoccus pini</name>
    <dbReference type="NCBI Taxonomy" id="1963835"/>
    <lineage>
        <taxon>Bacteria</taxon>
        <taxon>Pseudomonadati</taxon>
        <taxon>Pseudomonadota</taxon>
        <taxon>Alphaproteobacteria</taxon>
        <taxon>Geminicoccales</taxon>
        <taxon>Geminicoccaceae</taxon>
        <taxon>Arboricoccus</taxon>
    </lineage>
</organism>
<feature type="transmembrane region" description="Helical" evidence="8">
    <location>
        <begin position="223"/>
        <end position="246"/>
    </location>
</feature>
<dbReference type="CDD" id="cd06261">
    <property type="entry name" value="TM_PBP2"/>
    <property type="match status" value="1"/>
</dbReference>
<feature type="transmembrane region" description="Helical" evidence="8">
    <location>
        <begin position="187"/>
        <end position="211"/>
    </location>
</feature>
<comment type="subcellular location">
    <subcellularLocation>
        <location evidence="1 8">Cell membrane</location>
        <topology evidence="1 8">Multi-pass membrane protein</topology>
    </subcellularLocation>
</comment>
<proteinExistence type="inferred from homology"/>
<accession>A0A212RJM4</accession>
<dbReference type="AlphaFoldDB" id="A0A212RJM4"/>
<dbReference type="Proteomes" id="UP000197065">
    <property type="component" value="Unassembled WGS sequence"/>
</dbReference>
<evidence type="ECO:0000259" key="9">
    <source>
        <dbReference type="PROSITE" id="PS50928"/>
    </source>
</evidence>
<keyword evidence="3 8" id="KW-0813">Transport</keyword>
<evidence type="ECO:0000256" key="6">
    <source>
        <dbReference type="ARBA" id="ARBA00022989"/>
    </source>
</evidence>
<keyword evidence="5 8" id="KW-0812">Transmembrane</keyword>
<dbReference type="PANTHER" id="PTHR42929:SF5">
    <property type="entry name" value="ABC TRANSPORTER PERMEASE PROTEIN"/>
    <property type="match status" value="1"/>
</dbReference>
<comment type="similarity">
    <text evidence="2">Belongs to the binding-protein-dependent transport system permease family. CysTW subfamily.</text>
</comment>
<sequence>MNTAAIARPAPIGHKRRRIRLGAFSLGLPLLAFLLVFFVAPILYLFQSAAYDPAIKDSLPRTLMTLQDWQGGSLPGESTFDGLATDLRELDRARNVIALAQRVGMEATGGRQLIMKTTRAVARAKGPVTSQTFASIDPLWADPGFWQVLKSGGNGVTPLYLTIGMGLHTPYGSAESGDDNNYGFPTIFLRTVVISIVVTLITIVLAYPTAYAIVQNDNRLGKWLLAAVLIPFWVSLLVRSMSWVVLLQGNGLAAELLRALGLIGPDAQLLYTRGATLVAMAQIQLPFTLLPMLGVMRGISPSHMRAARSLGAKPTYAHLKVYLPQAAPGIVAGGMITFILSLGYYITPALVGGPADQMISYYVARFTNEELNWNLAASLSVLLLLLTILCLVAMRRFLRLDRLLK</sequence>